<evidence type="ECO:0000256" key="14">
    <source>
        <dbReference type="ARBA" id="ARBA00049255"/>
    </source>
</evidence>
<evidence type="ECO:0000256" key="13">
    <source>
        <dbReference type="ARBA" id="ARBA00023146"/>
    </source>
</evidence>
<gene>
    <name evidence="15 20" type="primary">pheT</name>
    <name evidence="20" type="ORF">HME7025_00502</name>
</gene>
<feature type="domain" description="FDX-ACB" evidence="18">
    <location>
        <begin position="717"/>
        <end position="810"/>
    </location>
</feature>
<dbReference type="GO" id="GO:0006432">
    <property type="term" value="P:phenylalanyl-tRNA aminoacylation"/>
    <property type="evidence" value="ECO:0007669"/>
    <property type="project" value="UniProtKB-UniRule"/>
</dbReference>
<organism evidence="20 21">
    <name type="scientific">Aquirufa nivalisilvae</name>
    <dbReference type="NCBI Taxonomy" id="2516557"/>
    <lineage>
        <taxon>Bacteria</taxon>
        <taxon>Pseudomonadati</taxon>
        <taxon>Bacteroidota</taxon>
        <taxon>Cytophagia</taxon>
        <taxon>Cytophagales</taxon>
        <taxon>Flectobacillaceae</taxon>
        <taxon>Aquirufa</taxon>
    </lineage>
</organism>
<dbReference type="OrthoDB" id="9805455at2"/>
<feature type="binding site" evidence="15">
    <location>
        <position position="479"/>
    </location>
    <ligand>
        <name>Mg(2+)</name>
        <dbReference type="ChEBI" id="CHEBI:18420"/>
        <note>shared with alpha subunit</note>
    </ligand>
</feature>
<evidence type="ECO:0000256" key="1">
    <source>
        <dbReference type="ARBA" id="ARBA00004496"/>
    </source>
</evidence>
<dbReference type="PROSITE" id="PS51483">
    <property type="entry name" value="B5"/>
    <property type="match status" value="1"/>
</dbReference>
<dbReference type="Proteomes" id="UP000245468">
    <property type="component" value="Chromosome"/>
</dbReference>
<comment type="similarity">
    <text evidence="2 15">Belongs to the phenylalanyl-tRNA synthetase beta subunit family. Type 1 subfamily.</text>
</comment>
<dbReference type="GO" id="GO:0000049">
    <property type="term" value="F:tRNA binding"/>
    <property type="evidence" value="ECO:0007669"/>
    <property type="project" value="UniProtKB-UniRule"/>
</dbReference>
<dbReference type="RefSeq" id="WP_109322129.1">
    <property type="nucleotide sequence ID" value="NZ_CP029346.1"/>
</dbReference>
<dbReference type="Pfam" id="PF01588">
    <property type="entry name" value="tRNA_bind"/>
    <property type="match status" value="1"/>
</dbReference>
<evidence type="ECO:0000256" key="9">
    <source>
        <dbReference type="ARBA" id="ARBA00022840"/>
    </source>
</evidence>
<keyword evidence="12 15" id="KW-0648">Protein biosynthesis</keyword>
<dbReference type="InterPro" id="IPR012340">
    <property type="entry name" value="NA-bd_OB-fold"/>
</dbReference>
<evidence type="ECO:0000256" key="6">
    <source>
        <dbReference type="ARBA" id="ARBA00022598"/>
    </source>
</evidence>
<comment type="subcellular location">
    <subcellularLocation>
        <location evidence="1 15">Cytoplasm</location>
    </subcellularLocation>
</comment>
<evidence type="ECO:0000256" key="16">
    <source>
        <dbReference type="PROSITE-ProRule" id="PRU00209"/>
    </source>
</evidence>
<dbReference type="InterPro" id="IPR036690">
    <property type="entry name" value="Fdx_antiC-bd_sf"/>
</dbReference>
<keyword evidence="7 15" id="KW-0479">Metal-binding</keyword>
<proteinExistence type="inferred from homology"/>
<dbReference type="SUPFAM" id="SSF46955">
    <property type="entry name" value="Putative DNA-binding domain"/>
    <property type="match status" value="1"/>
</dbReference>
<evidence type="ECO:0000256" key="3">
    <source>
        <dbReference type="ARBA" id="ARBA00011209"/>
    </source>
</evidence>
<dbReference type="Gene3D" id="2.40.50.140">
    <property type="entry name" value="Nucleic acid-binding proteins"/>
    <property type="match status" value="1"/>
</dbReference>
<dbReference type="SUPFAM" id="SSF55681">
    <property type="entry name" value="Class II aaRS and biotin synthetases"/>
    <property type="match status" value="1"/>
</dbReference>
<evidence type="ECO:0000256" key="12">
    <source>
        <dbReference type="ARBA" id="ARBA00022917"/>
    </source>
</evidence>
<comment type="cofactor">
    <cofactor evidence="15">
        <name>Mg(2+)</name>
        <dbReference type="ChEBI" id="CHEBI:18420"/>
    </cofactor>
    <text evidence="15">Binds 2 magnesium ions per tetramer.</text>
</comment>
<dbReference type="PANTHER" id="PTHR10947">
    <property type="entry name" value="PHENYLALANYL-TRNA SYNTHETASE BETA CHAIN AND LEUCINE-RICH REPEAT-CONTAINING PROTEIN 47"/>
    <property type="match status" value="1"/>
</dbReference>
<dbReference type="Gene3D" id="3.30.930.10">
    <property type="entry name" value="Bira Bifunctional Protein, Domain 2"/>
    <property type="match status" value="1"/>
</dbReference>
<evidence type="ECO:0000256" key="5">
    <source>
        <dbReference type="ARBA" id="ARBA00022555"/>
    </source>
</evidence>
<keyword evidence="5 16" id="KW-0820">tRNA-binding</keyword>
<dbReference type="SUPFAM" id="SSF50249">
    <property type="entry name" value="Nucleic acid-binding proteins"/>
    <property type="match status" value="1"/>
</dbReference>
<keyword evidence="11 16" id="KW-0694">RNA-binding</keyword>
<feature type="binding site" evidence="15">
    <location>
        <position position="475"/>
    </location>
    <ligand>
        <name>Mg(2+)</name>
        <dbReference type="ChEBI" id="CHEBI:18420"/>
        <note>shared with alpha subunit</note>
    </ligand>
</feature>
<evidence type="ECO:0000313" key="21">
    <source>
        <dbReference type="Proteomes" id="UP000245468"/>
    </source>
</evidence>
<evidence type="ECO:0000256" key="10">
    <source>
        <dbReference type="ARBA" id="ARBA00022842"/>
    </source>
</evidence>
<dbReference type="Pfam" id="PF03484">
    <property type="entry name" value="B5"/>
    <property type="match status" value="1"/>
</dbReference>
<feature type="domain" description="B5" evidence="19">
    <location>
        <begin position="415"/>
        <end position="491"/>
    </location>
</feature>
<dbReference type="EMBL" id="CP029346">
    <property type="protein sequence ID" value="AWL08374.1"/>
    <property type="molecule type" value="Genomic_DNA"/>
</dbReference>
<dbReference type="InterPro" id="IPR005121">
    <property type="entry name" value="Fdx_antiC-bd"/>
</dbReference>
<dbReference type="Gene3D" id="3.30.70.380">
    <property type="entry name" value="Ferrodoxin-fold anticodon-binding domain"/>
    <property type="match status" value="1"/>
</dbReference>
<dbReference type="InterPro" id="IPR045060">
    <property type="entry name" value="Phe-tRNA-ligase_IIc_bsu"/>
</dbReference>
<dbReference type="HAMAP" id="MF_00283">
    <property type="entry name" value="Phe_tRNA_synth_beta1"/>
    <property type="match status" value="1"/>
</dbReference>
<name>A0A2S2DSL0_9BACT</name>
<dbReference type="FunFam" id="3.30.70.380:FF:000001">
    <property type="entry name" value="Phenylalanine--tRNA ligase beta subunit"/>
    <property type="match status" value="1"/>
</dbReference>
<dbReference type="CDD" id="cd02796">
    <property type="entry name" value="tRNA_bind_bactPheRS"/>
    <property type="match status" value="1"/>
</dbReference>
<dbReference type="InterPro" id="IPR005147">
    <property type="entry name" value="tRNA_synthase_B5-dom"/>
</dbReference>
<feature type="domain" description="TRNA-binding" evidence="17">
    <location>
        <begin position="47"/>
        <end position="162"/>
    </location>
</feature>
<keyword evidence="13 15" id="KW-0030">Aminoacyl-tRNA synthetase</keyword>
<protein>
    <recommendedName>
        <fullName evidence="15">Phenylalanine--tRNA ligase beta subunit</fullName>
        <ecNumber evidence="15">6.1.1.20</ecNumber>
    </recommendedName>
    <alternativeName>
        <fullName evidence="15">Phenylalanyl-tRNA synthetase beta subunit</fullName>
        <shortName evidence="15">PheRS</shortName>
    </alternativeName>
</protein>
<dbReference type="KEGG" id="psez:HME7025_00502"/>
<evidence type="ECO:0000256" key="8">
    <source>
        <dbReference type="ARBA" id="ARBA00022741"/>
    </source>
</evidence>
<dbReference type="Pfam" id="PF03483">
    <property type="entry name" value="B3_4"/>
    <property type="match status" value="1"/>
</dbReference>
<dbReference type="GO" id="GO:0009328">
    <property type="term" value="C:phenylalanine-tRNA ligase complex"/>
    <property type="evidence" value="ECO:0007669"/>
    <property type="project" value="TreeGrafter"/>
</dbReference>
<dbReference type="GO" id="GO:0004826">
    <property type="term" value="F:phenylalanine-tRNA ligase activity"/>
    <property type="evidence" value="ECO:0007669"/>
    <property type="project" value="UniProtKB-UniRule"/>
</dbReference>
<evidence type="ECO:0000256" key="2">
    <source>
        <dbReference type="ARBA" id="ARBA00008653"/>
    </source>
</evidence>
<dbReference type="InterPro" id="IPR009061">
    <property type="entry name" value="DNA-bd_dom_put_sf"/>
</dbReference>
<dbReference type="AlphaFoldDB" id="A0A2S2DSL0"/>
<dbReference type="SMART" id="SM00896">
    <property type="entry name" value="FDX-ACB"/>
    <property type="match status" value="1"/>
</dbReference>
<dbReference type="InterPro" id="IPR002547">
    <property type="entry name" value="tRNA-bd_dom"/>
</dbReference>
<dbReference type="SUPFAM" id="SSF54991">
    <property type="entry name" value="Anticodon-binding domain of PheRS"/>
    <property type="match status" value="1"/>
</dbReference>
<dbReference type="Gene3D" id="3.30.56.10">
    <property type="match status" value="2"/>
</dbReference>
<feature type="binding site" evidence="15">
    <location>
        <position position="469"/>
    </location>
    <ligand>
        <name>Mg(2+)</name>
        <dbReference type="ChEBI" id="CHEBI:18420"/>
        <note>shared with alpha subunit</note>
    </ligand>
</feature>
<evidence type="ECO:0000259" key="17">
    <source>
        <dbReference type="PROSITE" id="PS50886"/>
    </source>
</evidence>
<evidence type="ECO:0000259" key="18">
    <source>
        <dbReference type="PROSITE" id="PS51447"/>
    </source>
</evidence>
<dbReference type="SUPFAM" id="SSF56037">
    <property type="entry name" value="PheT/TilS domain"/>
    <property type="match status" value="1"/>
</dbReference>
<evidence type="ECO:0000256" key="4">
    <source>
        <dbReference type="ARBA" id="ARBA00022490"/>
    </source>
</evidence>
<dbReference type="EC" id="6.1.1.20" evidence="15"/>
<dbReference type="Gene3D" id="3.50.40.10">
    <property type="entry name" value="Phenylalanyl-trna Synthetase, Chain B, domain 3"/>
    <property type="match status" value="1"/>
</dbReference>
<dbReference type="SMART" id="SM00874">
    <property type="entry name" value="B5"/>
    <property type="match status" value="1"/>
</dbReference>
<dbReference type="Pfam" id="PF03147">
    <property type="entry name" value="FDX-ACB"/>
    <property type="match status" value="1"/>
</dbReference>
<dbReference type="Pfam" id="PF17759">
    <property type="entry name" value="tRNA_synthFbeta"/>
    <property type="match status" value="1"/>
</dbReference>
<keyword evidence="9 15" id="KW-0067">ATP-binding</keyword>
<keyword evidence="21" id="KW-1185">Reference proteome</keyword>
<dbReference type="GO" id="GO:0005524">
    <property type="term" value="F:ATP binding"/>
    <property type="evidence" value="ECO:0007669"/>
    <property type="project" value="UniProtKB-UniRule"/>
</dbReference>
<comment type="catalytic activity">
    <reaction evidence="14 15">
        <text>tRNA(Phe) + L-phenylalanine + ATP = L-phenylalanyl-tRNA(Phe) + AMP + diphosphate + H(+)</text>
        <dbReference type="Rhea" id="RHEA:19413"/>
        <dbReference type="Rhea" id="RHEA-COMP:9668"/>
        <dbReference type="Rhea" id="RHEA-COMP:9699"/>
        <dbReference type="ChEBI" id="CHEBI:15378"/>
        <dbReference type="ChEBI" id="CHEBI:30616"/>
        <dbReference type="ChEBI" id="CHEBI:33019"/>
        <dbReference type="ChEBI" id="CHEBI:58095"/>
        <dbReference type="ChEBI" id="CHEBI:78442"/>
        <dbReference type="ChEBI" id="CHEBI:78531"/>
        <dbReference type="ChEBI" id="CHEBI:456215"/>
        <dbReference type="EC" id="6.1.1.20"/>
    </reaction>
</comment>
<dbReference type="PROSITE" id="PS50886">
    <property type="entry name" value="TRBD"/>
    <property type="match status" value="1"/>
</dbReference>
<dbReference type="InterPro" id="IPR005146">
    <property type="entry name" value="B3/B4_tRNA-bd"/>
</dbReference>
<evidence type="ECO:0000313" key="20">
    <source>
        <dbReference type="EMBL" id="AWL08374.1"/>
    </source>
</evidence>
<dbReference type="SMART" id="SM00873">
    <property type="entry name" value="B3_4"/>
    <property type="match status" value="1"/>
</dbReference>
<dbReference type="InterPro" id="IPR033714">
    <property type="entry name" value="tRNA_bind_bactPheRS"/>
</dbReference>
<dbReference type="InterPro" id="IPR045864">
    <property type="entry name" value="aa-tRNA-synth_II/BPL/LPL"/>
</dbReference>
<keyword evidence="6 15" id="KW-0436">Ligase</keyword>
<dbReference type="PANTHER" id="PTHR10947:SF0">
    <property type="entry name" value="PHENYLALANINE--TRNA LIGASE BETA SUBUNIT"/>
    <property type="match status" value="1"/>
</dbReference>
<evidence type="ECO:0000256" key="15">
    <source>
        <dbReference type="HAMAP-Rule" id="MF_00283"/>
    </source>
</evidence>
<keyword evidence="8 15" id="KW-0547">Nucleotide-binding</keyword>
<dbReference type="InterPro" id="IPR020825">
    <property type="entry name" value="Phe-tRNA_synthase-like_B3/B4"/>
</dbReference>
<comment type="subunit">
    <text evidence="3 15">Tetramer of two alpha and two beta subunits.</text>
</comment>
<dbReference type="NCBIfam" id="TIGR00472">
    <property type="entry name" value="pheT_bact"/>
    <property type="match status" value="1"/>
</dbReference>
<keyword evidence="4 15" id="KW-0963">Cytoplasm</keyword>
<accession>A0A2S2DSL0</accession>
<feature type="binding site" evidence="15">
    <location>
        <position position="478"/>
    </location>
    <ligand>
        <name>Mg(2+)</name>
        <dbReference type="ChEBI" id="CHEBI:18420"/>
        <note>shared with alpha subunit</note>
    </ligand>
</feature>
<dbReference type="InterPro" id="IPR004532">
    <property type="entry name" value="Phe-tRNA-ligase_IIc_bsu_bact"/>
</dbReference>
<evidence type="ECO:0000256" key="7">
    <source>
        <dbReference type="ARBA" id="ARBA00022723"/>
    </source>
</evidence>
<sequence>MKISTTWLNDFIDLSQLPQQGSPEELDVLLTNTGLEVEGIEAHDQIPGGLKGFVVGEVISCEKFQVKEKALSATTVDVGQDELLQIVCGAANVAQGQKVIVATPGTTLYDKEAKPVFTIEKRKVYGQVSEGMICAEDEIGIGDSHDGILVLETNLANGTPATTYFNIQSDLVLEIGLTPNRADAASHWGVARDIRAVSGLDIQLPDVSSFQEGTNTFPIQVQIEDEGCTRFCGISIDQVKVGPSPEWLIDRLQAIGLRPINNIVDITNFICHGLGQPMHAYDWEQINGQQLIVKTLAAGTTFTTLDGIERKLDGEEIMICDASGPIGLAGIMGGSNSSIQENTTRVFLEVAHFRPERIRKSSQVHSLKTDASFRFERGTDVEAKLLALQYATILIQELAGGQVASQLVDYYPNQPELAHIDMTYERIHAIMGIELAPERIQEILVALDFELKNSSSTGFTAIAPAYRVDVTREADVIEEILRIHGLDNIPLSEHLSAHFISEFPALDKEKVQQTIAYQLAAKGFQEIISNSLTKAEFHTWIEKDISFESVEILNKLSEDLGVMRQHMVFHGLEALAHNINRRQKDLKLVEFGKTYHKKGAKYIEKRHAALYATGLWQGETWDQAPQKTQLYHLFQVCKAVMQHLGNKPFDTEVIEGSSVFAYGLRISVQKKTCLELGMIHPNLAEKFDVKQDVFMADFDWDYWVKQEKTDFVYQEIAKFPEVRRDLSLVIDKEVSFQAIQRVAEQTEKNILKQVALFDVYEGKNLGEGKKSYSISFILQDENQTLTDKVIDSTMERFIQRFEKELGAIIRK</sequence>
<dbReference type="PROSITE" id="PS51447">
    <property type="entry name" value="FDX_ACB"/>
    <property type="match status" value="1"/>
</dbReference>
<dbReference type="InterPro" id="IPR041616">
    <property type="entry name" value="PheRS_beta_core"/>
</dbReference>
<evidence type="ECO:0000259" key="19">
    <source>
        <dbReference type="PROSITE" id="PS51483"/>
    </source>
</evidence>
<reference evidence="21" key="1">
    <citation type="submission" date="2018-05" db="EMBL/GenBank/DDBJ databases">
        <title>Pseudarcicella sp. HME7025 Genome sequencing and assembly.</title>
        <authorList>
            <person name="Kim H."/>
            <person name="Kang H."/>
            <person name="Joh K."/>
        </authorList>
    </citation>
    <scope>NUCLEOTIDE SEQUENCE [LARGE SCALE GENOMIC DNA]</scope>
    <source>
        <strain evidence="21">HME7025</strain>
    </source>
</reference>
<dbReference type="GO" id="GO:0000287">
    <property type="term" value="F:magnesium ion binding"/>
    <property type="evidence" value="ECO:0007669"/>
    <property type="project" value="UniProtKB-UniRule"/>
</dbReference>
<evidence type="ECO:0000256" key="11">
    <source>
        <dbReference type="ARBA" id="ARBA00022884"/>
    </source>
</evidence>
<keyword evidence="10 15" id="KW-0460">Magnesium</keyword>
<dbReference type="FunFam" id="2.40.50.140:FF:000045">
    <property type="entry name" value="Phenylalanine--tRNA ligase beta subunit"/>
    <property type="match status" value="1"/>
</dbReference>